<dbReference type="GeneTree" id="ENSGT01030000234639"/>
<evidence type="ECO:0000313" key="13">
    <source>
        <dbReference type="Proteomes" id="UP000007648"/>
    </source>
</evidence>
<evidence type="ECO:0000256" key="6">
    <source>
        <dbReference type="ARBA" id="ARBA00023136"/>
    </source>
</evidence>
<feature type="transmembrane region" description="Helical" evidence="10">
    <location>
        <begin position="66"/>
        <end position="88"/>
    </location>
</feature>
<keyword evidence="3 10" id="KW-0812">Transmembrane</keyword>
<keyword evidence="7" id="KW-0675">Receptor</keyword>
<protein>
    <recommendedName>
        <fullName evidence="11">G-protein coupled receptors family 1 profile domain-containing protein</fullName>
    </recommendedName>
</protein>
<dbReference type="Proteomes" id="UP000007648">
    <property type="component" value="Unassembled WGS sequence"/>
</dbReference>
<reference evidence="12" key="2">
    <citation type="submission" date="2025-08" db="UniProtKB">
        <authorList>
            <consortium name="Ensembl"/>
        </authorList>
    </citation>
    <scope>IDENTIFICATION</scope>
</reference>
<dbReference type="PANTHER" id="PTHR11334:SF29">
    <property type="entry name" value="MAS-RELATED G-PROTEIN COUPLED RECEPTOR MEMBER X2"/>
    <property type="match status" value="1"/>
</dbReference>
<reference evidence="12" key="3">
    <citation type="submission" date="2025-09" db="UniProtKB">
        <authorList>
            <consortium name="Ensembl"/>
        </authorList>
    </citation>
    <scope>IDENTIFICATION</scope>
</reference>
<evidence type="ECO:0000256" key="5">
    <source>
        <dbReference type="ARBA" id="ARBA00023040"/>
    </source>
</evidence>
<dbReference type="PANTHER" id="PTHR11334">
    <property type="entry name" value="MAS-RELATED G-PROTEIN COUPLED RECEPTOR"/>
    <property type="match status" value="1"/>
</dbReference>
<dbReference type="InParanoid" id="G3VBM2"/>
<reference evidence="12 13" key="1">
    <citation type="journal article" date="2011" name="Proc. Natl. Acad. Sci. U.S.A.">
        <title>Genetic diversity and population structure of the endangered marsupial Sarcophilus harrisii (Tasmanian devil).</title>
        <authorList>
            <person name="Miller W."/>
            <person name="Hayes V.M."/>
            <person name="Ratan A."/>
            <person name="Petersen D.C."/>
            <person name="Wittekindt N.E."/>
            <person name="Miller J."/>
            <person name="Walenz B."/>
            <person name="Knight J."/>
            <person name="Qi J."/>
            <person name="Zhao F."/>
            <person name="Wang Q."/>
            <person name="Bedoya-Reina O.C."/>
            <person name="Katiyar N."/>
            <person name="Tomsho L.P."/>
            <person name="Kasson L.M."/>
            <person name="Hardie R.A."/>
            <person name="Woodbridge P."/>
            <person name="Tindall E.A."/>
            <person name="Bertelsen M.F."/>
            <person name="Dixon D."/>
            <person name="Pyecroft S."/>
            <person name="Helgen K.M."/>
            <person name="Lesk A.M."/>
            <person name="Pringle T.H."/>
            <person name="Patterson N."/>
            <person name="Zhang Y."/>
            <person name="Kreiss A."/>
            <person name="Woods G.M."/>
            <person name="Jones M.E."/>
            <person name="Schuster S.C."/>
        </authorList>
    </citation>
    <scope>NUCLEOTIDE SEQUENCE [LARGE SCALE GENOMIC DNA]</scope>
</reference>
<dbReference type="FunFam" id="1.20.1070.10:FF:000193">
    <property type="entry name" value="Mas-related G-protein coupled receptor member E"/>
    <property type="match status" value="1"/>
</dbReference>
<dbReference type="InterPro" id="IPR000276">
    <property type="entry name" value="GPCR_Rhodpsn"/>
</dbReference>
<dbReference type="InterPro" id="IPR017452">
    <property type="entry name" value="GPCR_Rhodpsn_7TM"/>
</dbReference>
<evidence type="ECO:0000313" key="12">
    <source>
        <dbReference type="Ensembl" id="ENSSHAP00000000576.2"/>
    </source>
</evidence>
<dbReference type="PROSITE" id="PS50262">
    <property type="entry name" value="G_PROTEIN_RECEP_F1_2"/>
    <property type="match status" value="1"/>
</dbReference>
<feature type="transmembrane region" description="Helical" evidence="10">
    <location>
        <begin position="240"/>
        <end position="264"/>
    </location>
</feature>
<dbReference type="Gene3D" id="1.20.1070.10">
    <property type="entry name" value="Rhodopsin 7-helix transmembrane proteins"/>
    <property type="match status" value="1"/>
</dbReference>
<dbReference type="InterPro" id="IPR026234">
    <property type="entry name" value="MRGPCRFAMILY"/>
</dbReference>
<keyword evidence="5" id="KW-0297">G-protein coupled receptor</keyword>
<feature type="domain" description="G-protein coupled receptors family 1 profile" evidence="11">
    <location>
        <begin position="97"/>
        <end position="261"/>
    </location>
</feature>
<comment type="subcellular location">
    <subcellularLocation>
        <location evidence="1">Cell membrane</location>
        <topology evidence="1">Multi-pass membrane protein</topology>
    </subcellularLocation>
</comment>
<dbReference type="GO" id="GO:0004930">
    <property type="term" value="F:G protein-coupled receptor activity"/>
    <property type="evidence" value="ECO:0007669"/>
    <property type="project" value="UniProtKB-KW"/>
</dbReference>
<dbReference type="Ensembl" id="ENSSHAT00000000585.2">
    <property type="protein sequence ID" value="ENSSHAP00000000576.2"/>
    <property type="gene ID" value="ENSSHAG00000000514.2"/>
</dbReference>
<organism evidence="12 13">
    <name type="scientific">Sarcophilus harrisii</name>
    <name type="common">Tasmanian devil</name>
    <name type="synonym">Sarcophilus laniarius</name>
    <dbReference type="NCBI Taxonomy" id="9305"/>
    <lineage>
        <taxon>Eukaryota</taxon>
        <taxon>Metazoa</taxon>
        <taxon>Chordata</taxon>
        <taxon>Craniata</taxon>
        <taxon>Vertebrata</taxon>
        <taxon>Euteleostomi</taxon>
        <taxon>Mammalia</taxon>
        <taxon>Metatheria</taxon>
        <taxon>Dasyuromorphia</taxon>
        <taxon>Dasyuridae</taxon>
        <taxon>Sarcophilus</taxon>
    </lineage>
</organism>
<dbReference type="GO" id="GO:0005886">
    <property type="term" value="C:plasma membrane"/>
    <property type="evidence" value="ECO:0007669"/>
    <property type="project" value="UniProtKB-SubCell"/>
</dbReference>
<feature type="transmembrane region" description="Helical" evidence="10">
    <location>
        <begin position="135"/>
        <end position="152"/>
    </location>
</feature>
<comment type="similarity">
    <text evidence="9">Belongs to the G-protein coupled receptor 1 family. Mas subfamily.</text>
</comment>
<evidence type="ECO:0000256" key="8">
    <source>
        <dbReference type="ARBA" id="ARBA00023224"/>
    </source>
</evidence>
<dbReference type="AlphaFoldDB" id="G3VBM2"/>
<dbReference type="PRINTS" id="PR02108">
    <property type="entry name" value="MRGPCRFAMILY"/>
</dbReference>
<sequence>FAGRLRGAGFVGLGTSAMAVSPTPSKETMLMTVPLRIPSLLIALLELVGNSVWLQGFHIQRNPFSVYILNLVRVDVFLPCCSFLISITRFIGYLNDYLKYLFYTAGLSLLAAISTERCLSALFPIWYRCRCPKHTSVLVCAGLWALAGMMQVTEAATLHYVDPGGFYVNFLIIYILWLLLLTCVLCVSSLTLLLRVQCSSWRRRPPRLYLLVMLTVLVFLLCGLPWGVGDFINHHFRIELMPYSLSQSLACVNSSVNPFIYFFVGKRGHKRREPLRLVLQRALGEEQEVGGGMRDIPQSNTQETSS</sequence>
<keyword evidence="6 10" id="KW-0472">Membrane</keyword>
<evidence type="ECO:0000256" key="4">
    <source>
        <dbReference type="ARBA" id="ARBA00022989"/>
    </source>
</evidence>
<dbReference type="eggNOG" id="ENOG502RTWA">
    <property type="taxonomic scope" value="Eukaryota"/>
</dbReference>
<evidence type="ECO:0000256" key="7">
    <source>
        <dbReference type="ARBA" id="ARBA00023170"/>
    </source>
</evidence>
<evidence type="ECO:0000256" key="9">
    <source>
        <dbReference type="ARBA" id="ARBA00061394"/>
    </source>
</evidence>
<keyword evidence="8" id="KW-0807">Transducer</keyword>
<keyword evidence="13" id="KW-1185">Reference proteome</keyword>
<evidence type="ECO:0000256" key="2">
    <source>
        <dbReference type="ARBA" id="ARBA00022475"/>
    </source>
</evidence>
<feature type="transmembrane region" description="Helical" evidence="10">
    <location>
        <begin position="208"/>
        <end position="228"/>
    </location>
</feature>
<evidence type="ECO:0000259" key="11">
    <source>
        <dbReference type="PROSITE" id="PS50262"/>
    </source>
</evidence>
<dbReference type="SUPFAM" id="SSF81321">
    <property type="entry name" value="Family A G protein-coupled receptor-like"/>
    <property type="match status" value="1"/>
</dbReference>
<keyword evidence="4 10" id="KW-1133">Transmembrane helix</keyword>
<feature type="transmembrane region" description="Helical" evidence="10">
    <location>
        <begin position="35"/>
        <end position="54"/>
    </location>
</feature>
<name>G3VBM2_SARHA</name>
<proteinExistence type="inferred from homology"/>
<evidence type="ECO:0000256" key="1">
    <source>
        <dbReference type="ARBA" id="ARBA00004651"/>
    </source>
</evidence>
<feature type="transmembrane region" description="Helical" evidence="10">
    <location>
        <begin position="100"/>
        <end position="123"/>
    </location>
</feature>
<dbReference type="CDD" id="cd14973">
    <property type="entry name" value="7tmA_Mrgpr"/>
    <property type="match status" value="1"/>
</dbReference>
<accession>G3VBM2</accession>
<evidence type="ECO:0000256" key="10">
    <source>
        <dbReference type="SAM" id="Phobius"/>
    </source>
</evidence>
<keyword evidence="2" id="KW-1003">Cell membrane</keyword>
<dbReference type="PRINTS" id="PR00237">
    <property type="entry name" value="GPCRRHODOPSN"/>
</dbReference>
<feature type="transmembrane region" description="Helical" evidence="10">
    <location>
        <begin position="172"/>
        <end position="196"/>
    </location>
</feature>
<evidence type="ECO:0000256" key="3">
    <source>
        <dbReference type="ARBA" id="ARBA00022692"/>
    </source>
</evidence>